<comment type="function">
    <text evidence="1">Transcriptional repressor of xylose-utilizing enzymes.</text>
</comment>
<keyword evidence="3" id="KW-0119">Carbohydrate metabolism</keyword>
<comment type="similarity">
    <text evidence="2">Belongs to the ROK (NagC/XylR) family.</text>
</comment>
<dbReference type="SUPFAM" id="SSF53067">
    <property type="entry name" value="Actin-like ATPase domain"/>
    <property type="match status" value="1"/>
</dbReference>
<dbReference type="CDD" id="cd23763">
    <property type="entry name" value="ASKHA_ATPase_ROK"/>
    <property type="match status" value="1"/>
</dbReference>
<keyword evidence="3" id="KW-0859">Xylose metabolism</keyword>
<accession>A0ABW0K8M5</accession>
<organism evidence="4 5">
    <name type="scientific">Paenibacillus aestuarii</name>
    <dbReference type="NCBI Taxonomy" id="516965"/>
    <lineage>
        <taxon>Bacteria</taxon>
        <taxon>Bacillati</taxon>
        <taxon>Bacillota</taxon>
        <taxon>Bacilli</taxon>
        <taxon>Bacillales</taxon>
        <taxon>Paenibacillaceae</taxon>
        <taxon>Paenibacillus</taxon>
    </lineage>
</organism>
<protein>
    <submittedName>
        <fullName evidence="4">ROK family protein</fullName>
    </submittedName>
</protein>
<comment type="caution">
    <text evidence="4">The sequence shown here is derived from an EMBL/GenBank/DDBJ whole genome shotgun (WGS) entry which is preliminary data.</text>
</comment>
<evidence type="ECO:0000313" key="4">
    <source>
        <dbReference type="EMBL" id="MFC5449352.1"/>
    </source>
</evidence>
<dbReference type="RefSeq" id="WP_270879746.1">
    <property type="nucleotide sequence ID" value="NZ_JAQFVF010000026.1"/>
</dbReference>
<name>A0ABW0K8M5_9BACL</name>
<reference evidence="5" key="1">
    <citation type="journal article" date="2019" name="Int. J. Syst. Evol. Microbiol.">
        <title>The Global Catalogue of Microorganisms (GCM) 10K type strain sequencing project: providing services to taxonomists for standard genome sequencing and annotation.</title>
        <authorList>
            <consortium name="The Broad Institute Genomics Platform"/>
            <consortium name="The Broad Institute Genome Sequencing Center for Infectious Disease"/>
            <person name="Wu L."/>
            <person name="Ma J."/>
        </authorList>
    </citation>
    <scope>NUCLEOTIDE SEQUENCE [LARGE SCALE GENOMIC DNA]</scope>
    <source>
        <strain evidence="5">KACC 11904</strain>
    </source>
</reference>
<dbReference type="InterPro" id="IPR036390">
    <property type="entry name" value="WH_DNA-bd_sf"/>
</dbReference>
<dbReference type="Proteomes" id="UP001596044">
    <property type="component" value="Unassembled WGS sequence"/>
</dbReference>
<dbReference type="Pfam" id="PF00480">
    <property type="entry name" value="ROK"/>
    <property type="match status" value="1"/>
</dbReference>
<dbReference type="SUPFAM" id="SSF46785">
    <property type="entry name" value="Winged helix' DNA-binding domain"/>
    <property type="match status" value="1"/>
</dbReference>
<proteinExistence type="inferred from homology"/>
<evidence type="ECO:0000256" key="2">
    <source>
        <dbReference type="ARBA" id="ARBA00006479"/>
    </source>
</evidence>
<sequence>MNPIINNTIRVKKMNEELVRQTLKTMKQATKSAMAMATGLSIATCGSILNDLLASGELLELNVEESNGGRPAKVYQYNVNFSYIGCMVIRAGVNVHSLEYLVANLAGEAVERGCEESALMDTAAIDRVTARLISQYPQIRAIGIGVPGAVNHGVINLGDIPELVNVELEAYLRDKYGIEVILENDMNMTVYGFYQKQDYEEDQPVAVATFIEGSLPGAGLMVDGRIHRGSTRFAGEIAFLPYGMSREEQLRQLHDRTTFHTLAAHAVSSLIAIMNPATVALTGSLMQPGDVERIRQACLSCIPDMHMPQLMLLQNPDEDYMFGLITMTLESLSYSLQLVEKRR</sequence>
<dbReference type="InterPro" id="IPR000600">
    <property type="entry name" value="ROK"/>
</dbReference>
<dbReference type="InterPro" id="IPR043129">
    <property type="entry name" value="ATPase_NBD"/>
</dbReference>
<keyword evidence="5" id="KW-1185">Reference proteome</keyword>
<evidence type="ECO:0000313" key="5">
    <source>
        <dbReference type="Proteomes" id="UP001596044"/>
    </source>
</evidence>
<evidence type="ECO:0000256" key="3">
    <source>
        <dbReference type="ARBA" id="ARBA00022629"/>
    </source>
</evidence>
<dbReference type="Gene3D" id="1.10.10.10">
    <property type="entry name" value="Winged helix-like DNA-binding domain superfamily/Winged helix DNA-binding domain"/>
    <property type="match status" value="1"/>
</dbReference>
<gene>
    <name evidence="4" type="ORF">ACFPOG_13875</name>
</gene>
<dbReference type="Gene3D" id="3.30.420.40">
    <property type="match status" value="2"/>
</dbReference>
<evidence type="ECO:0000256" key="1">
    <source>
        <dbReference type="ARBA" id="ARBA00002486"/>
    </source>
</evidence>
<dbReference type="InterPro" id="IPR036388">
    <property type="entry name" value="WH-like_DNA-bd_sf"/>
</dbReference>
<dbReference type="EMBL" id="JBHSMJ010000018">
    <property type="protein sequence ID" value="MFC5449352.1"/>
    <property type="molecule type" value="Genomic_DNA"/>
</dbReference>
<dbReference type="PANTHER" id="PTHR18964">
    <property type="entry name" value="ROK (REPRESSOR, ORF, KINASE) FAMILY"/>
    <property type="match status" value="1"/>
</dbReference>
<dbReference type="PANTHER" id="PTHR18964:SF149">
    <property type="entry name" value="BIFUNCTIONAL UDP-N-ACETYLGLUCOSAMINE 2-EPIMERASE_N-ACETYLMANNOSAMINE KINASE"/>
    <property type="match status" value="1"/>
</dbReference>